<dbReference type="KEGG" id="rfr:Rfer_4094"/>
<dbReference type="Pfam" id="PF11939">
    <property type="entry name" value="NiFe-hyd_HybE"/>
    <property type="match status" value="1"/>
</dbReference>
<dbReference type="RefSeq" id="WP_011466354.1">
    <property type="nucleotide sequence ID" value="NC_007908.1"/>
</dbReference>
<gene>
    <name evidence="1" type="ordered locus">Rfer_4094</name>
</gene>
<protein>
    <submittedName>
        <fullName evidence="1">Uncharacterized protein</fullName>
    </submittedName>
</protein>
<dbReference type="NCBIfam" id="TIGR03993">
    <property type="entry name" value="hydrog_HybE"/>
    <property type="match status" value="1"/>
</dbReference>
<reference evidence="2" key="1">
    <citation type="submission" date="2006-02" db="EMBL/GenBank/DDBJ databases">
        <title>Complete sequence of chromosome of Rhodoferax ferrireducens DSM 15236.</title>
        <authorList>
            <person name="Copeland A."/>
            <person name="Lucas S."/>
            <person name="Lapidus A."/>
            <person name="Barry K."/>
            <person name="Detter J.C."/>
            <person name="Glavina del Rio T."/>
            <person name="Hammon N."/>
            <person name="Israni S."/>
            <person name="Pitluck S."/>
            <person name="Brettin T."/>
            <person name="Bruce D."/>
            <person name="Han C."/>
            <person name="Tapia R."/>
            <person name="Gilna P."/>
            <person name="Kiss H."/>
            <person name="Schmutz J."/>
            <person name="Larimer F."/>
            <person name="Land M."/>
            <person name="Kyrpides N."/>
            <person name="Ivanova N."/>
            <person name="Richardson P."/>
        </authorList>
    </citation>
    <scope>NUCLEOTIDE SEQUENCE [LARGE SCALE GENOMIC DNA]</scope>
    <source>
        <strain evidence="2">ATCC BAA-621 / DSM 15236 / T118</strain>
    </source>
</reference>
<name>Q21R11_ALBFT</name>
<sequence>MSPNIHIVSPADAVEAAFSRIQQECMVDVPILNPALSVEAIDFQRWQGHWLGMVVTPWCMSLLLLPGSIDNWVSTGENKRRFVRFPAGDFAFLGGHETELGEYQSCSLFSPMGKFSSQSEATMTARASLVGLLTVPQPPQAVNKKDRAAGQTPVSRRNFFAFRKQ</sequence>
<dbReference type="eggNOG" id="COG1773">
    <property type="taxonomic scope" value="Bacteria"/>
</dbReference>
<dbReference type="HOGENOM" id="CLU_091699_1_0_4"/>
<dbReference type="InterPro" id="IPR023994">
    <property type="entry name" value="NiFe-hyd_HybE"/>
</dbReference>
<dbReference type="Gene3D" id="3.30.1460.40">
    <property type="entry name" value="[NiFe]-hydrogenase assembly chaperone, HybE"/>
    <property type="match status" value="1"/>
</dbReference>
<accession>Q21R11</accession>
<dbReference type="InterPro" id="IPR038530">
    <property type="entry name" value="NiFe-hyd_HybE_sf"/>
</dbReference>
<evidence type="ECO:0000313" key="2">
    <source>
        <dbReference type="Proteomes" id="UP000008332"/>
    </source>
</evidence>
<proteinExistence type="predicted"/>
<dbReference type="OrthoDB" id="7060130at2"/>
<dbReference type="AlphaFoldDB" id="Q21R11"/>
<evidence type="ECO:0000313" key="1">
    <source>
        <dbReference type="EMBL" id="ABD71792.1"/>
    </source>
</evidence>
<dbReference type="STRING" id="338969.Rfer_4094"/>
<keyword evidence="2" id="KW-1185">Reference proteome</keyword>
<dbReference type="EMBL" id="CP000267">
    <property type="protein sequence ID" value="ABD71792.1"/>
    <property type="molecule type" value="Genomic_DNA"/>
</dbReference>
<dbReference type="Proteomes" id="UP000008332">
    <property type="component" value="Chromosome"/>
</dbReference>
<organism evidence="1 2">
    <name type="scientific">Albidiferax ferrireducens (strain ATCC BAA-621 / DSM 15236 / T118)</name>
    <name type="common">Rhodoferax ferrireducens</name>
    <dbReference type="NCBI Taxonomy" id="338969"/>
    <lineage>
        <taxon>Bacteria</taxon>
        <taxon>Pseudomonadati</taxon>
        <taxon>Pseudomonadota</taxon>
        <taxon>Betaproteobacteria</taxon>
        <taxon>Burkholderiales</taxon>
        <taxon>Comamonadaceae</taxon>
        <taxon>Rhodoferax</taxon>
    </lineage>
</organism>